<keyword evidence="3" id="KW-1185">Reference proteome</keyword>
<dbReference type="AlphaFoldDB" id="A0A8J6EUQ5"/>
<name>A0A8J6EUQ5_ELECQ</name>
<proteinExistence type="predicted"/>
<accession>A0A8J6EUQ5</accession>
<sequence length="82" mass="9465">MPIRRKDQDSHRSISLVHSFSHQSSNVVSVRHSFKVNCTQLPAFIICRIMWSSLVFICCLYLISKIRSPYICVYIYSVKGGL</sequence>
<keyword evidence="1" id="KW-0812">Transmembrane</keyword>
<reference evidence="2" key="1">
    <citation type="thesis" date="2020" institute="ProQuest LLC" country="789 East Eisenhower Parkway, Ann Arbor, MI, USA">
        <title>Comparative Genomics and Chromosome Evolution.</title>
        <authorList>
            <person name="Mudd A.B."/>
        </authorList>
    </citation>
    <scope>NUCLEOTIDE SEQUENCE</scope>
    <source>
        <strain evidence="2">HN-11 Male</strain>
        <tissue evidence="2">Kidney and liver</tissue>
    </source>
</reference>
<evidence type="ECO:0000313" key="2">
    <source>
        <dbReference type="EMBL" id="KAG9475450.1"/>
    </source>
</evidence>
<evidence type="ECO:0000313" key="3">
    <source>
        <dbReference type="Proteomes" id="UP000770717"/>
    </source>
</evidence>
<keyword evidence="1" id="KW-0472">Membrane</keyword>
<feature type="transmembrane region" description="Helical" evidence="1">
    <location>
        <begin position="41"/>
        <end position="63"/>
    </location>
</feature>
<keyword evidence="1" id="KW-1133">Transmembrane helix</keyword>
<gene>
    <name evidence="2" type="ORF">GDO78_003715</name>
</gene>
<comment type="caution">
    <text evidence="2">The sequence shown here is derived from an EMBL/GenBank/DDBJ whole genome shotgun (WGS) entry which is preliminary data.</text>
</comment>
<dbReference type="EMBL" id="WNTK01000012">
    <property type="protein sequence ID" value="KAG9475450.1"/>
    <property type="molecule type" value="Genomic_DNA"/>
</dbReference>
<organism evidence="2 3">
    <name type="scientific">Eleutherodactylus coqui</name>
    <name type="common">Puerto Rican coqui</name>
    <dbReference type="NCBI Taxonomy" id="57060"/>
    <lineage>
        <taxon>Eukaryota</taxon>
        <taxon>Metazoa</taxon>
        <taxon>Chordata</taxon>
        <taxon>Craniata</taxon>
        <taxon>Vertebrata</taxon>
        <taxon>Euteleostomi</taxon>
        <taxon>Amphibia</taxon>
        <taxon>Batrachia</taxon>
        <taxon>Anura</taxon>
        <taxon>Neobatrachia</taxon>
        <taxon>Hyloidea</taxon>
        <taxon>Eleutherodactylidae</taxon>
        <taxon>Eleutherodactylinae</taxon>
        <taxon>Eleutherodactylus</taxon>
        <taxon>Eleutherodactylus</taxon>
    </lineage>
</organism>
<dbReference type="Proteomes" id="UP000770717">
    <property type="component" value="Unassembled WGS sequence"/>
</dbReference>
<evidence type="ECO:0000256" key="1">
    <source>
        <dbReference type="SAM" id="Phobius"/>
    </source>
</evidence>
<protein>
    <submittedName>
        <fullName evidence="2">Uncharacterized protein</fullName>
    </submittedName>
</protein>